<keyword evidence="1" id="KW-0472">Membrane</keyword>
<feature type="transmembrane region" description="Helical" evidence="1">
    <location>
        <begin position="146"/>
        <end position="171"/>
    </location>
</feature>
<keyword evidence="1" id="KW-0812">Transmembrane</keyword>
<dbReference type="Proteomes" id="UP001152320">
    <property type="component" value="Chromosome 20"/>
</dbReference>
<dbReference type="PANTHER" id="PTHR12242:SF1">
    <property type="entry name" value="MYND-TYPE DOMAIN-CONTAINING PROTEIN"/>
    <property type="match status" value="1"/>
</dbReference>
<accession>A0A9Q1BD87</accession>
<dbReference type="EMBL" id="JAIZAY010000020">
    <property type="protein sequence ID" value="KAJ8022430.1"/>
    <property type="molecule type" value="Genomic_DNA"/>
</dbReference>
<name>A0A9Q1BD87_HOLLE</name>
<dbReference type="OrthoDB" id="419711at2759"/>
<feature type="transmembrane region" description="Helical" evidence="1">
    <location>
        <begin position="37"/>
        <end position="59"/>
    </location>
</feature>
<feature type="transmembrane region" description="Helical" evidence="1">
    <location>
        <begin position="183"/>
        <end position="202"/>
    </location>
</feature>
<evidence type="ECO:0000313" key="2">
    <source>
        <dbReference type="EMBL" id="KAJ8022430.1"/>
    </source>
</evidence>
<dbReference type="InterPro" id="IPR049352">
    <property type="entry name" value="Rost"/>
</dbReference>
<feature type="transmembrane region" description="Helical" evidence="1">
    <location>
        <begin position="79"/>
        <end position="99"/>
    </location>
</feature>
<keyword evidence="1" id="KW-1133">Transmembrane helix</keyword>
<dbReference type="Pfam" id="PF21534">
    <property type="entry name" value="Rost"/>
    <property type="match status" value="1"/>
</dbReference>
<comment type="caution">
    <text evidence="2">The sequence shown here is derived from an EMBL/GenBank/DDBJ whole genome shotgun (WGS) entry which is preliminary data.</text>
</comment>
<feature type="transmembrane region" description="Helical" evidence="1">
    <location>
        <begin position="209"/>
        <end position="232"/>
    </location>
</feature>
<dbReference type="PANTHER" id="PTHR12242">
    <property type="entry name" value="OS02G0130600 PROTEIN-RELATED"/>
    <property type="match status" value="1"/>
</dbReference>
<evidence type="ECO:0000313" key="3">
    <source>
        <dbReference type="Proteomes" id="UP001152320"/>
    </source>
</evidence>
<evidence type="ECO:0000256" key="1">
    <source>
        <dbReference type="SAM" id="Phobius"/>
    </source>
</evidence>
<reference evidence="2" key="1">
    <citation type="submission" date="2021-10" db="EMBL/GenBank/DDBJ databases">
        <title>Tropical sea cucumber genome reveals ecological adaptation and Cuvierian tubules defense mechanism.</title>
        <authorList>
            <person name="Chen T."/>
        </authorList>
    </citation>
    <scope>NUCLEOTIDE SEQUENCE</scope>
    <source>
        <strain evidence="2">Nanhai2018</strain>
        <tissue evidence="2">Muscle</tissue>
    </source>
</reference>
<proteinExistence type="predicted"/>
<sequence>MNCQEQCHFSGFFFSGVDPNLFANPQAKWLFQPWSFILYRLILAVYQVVTLLLLLLVWGEPPYYSLVDDKLKWFTFVSNWAYLLTTIYTVWAFLTTLYWHINGKKENDAGSYNYDSDLELKRQYHTGSSSAHLVPTRAKYTPPMPWYFKVTWFLQVLTCSSEFAVTVFYWVYEYPPEENELNFFTGNVHGGALFLVVLDFLMSAHPYRILHFIYTALFASAYYVFSYVYYLLDGTSASGNSYIYKDLLDWENQPLQTALLAIILIVMGCPPFHFVFCILCALKMAVAKCCDCCSYDSQREGQKA</sequence>
<gene>
    <name evidence="2" type="ORF">HOLleu_37327</name>
</gene>
<dbReference type="AlphaFoldDB" id="A0A9Q1BD87"/>
<keyword evidence="3" id="KW-1185">Reference proteome</keyword>
<organism evidence="2 3">
    <name type="scientific">Holothuria leucospilota</name>
    <name type="common">Black long sea cucumber</name>
    <name type="synonym">Mertensiothuria leucospilota</name>
    <dbReference type="NCBI Taxonomy" id="206669"/>
    <lineage>
        <taxon>Eukaryota</taxon>
        <taxon>Metazoa</taxon>
        <taxon>Echinodermata</taxon>
        <taxon>Eleutherozoa</taxon>
        <taxon>Echinozoa</taxon>
        <taxon>Holothuroidea</taxon>
        <taxon>Aspidochirotacea</taxon>
        <taxon>Aspidochirotida</taxon>
        <taxon>Holothuriidae</taxon>
        <taxon>Holothuria</taxon>
    </lineage>
</organism>
<feature type="transmembrane region" description="Helical" evidence="1">
    <location>
        <begin position="258"/>
        <end position="282"/>
    </location>
</feature>
<protein>
    <submittedName>
        <fullName evidence="2">Protein rolling stone</fullName>
    </submittedName>
</protein>
<dbReference type="GO" id="GO:0016020">
    <property type="term" value="C:membrane"/>
    <property type="evidence" value="ECO:0007669"/>
    <property type="project" value="TreeGrafter"/>
</dbReference>